<sequence>MDTPSTPQSRSAAAAASASKPITPSQIPLPSTPTSISTPKPATKVPLPETPIPNPTSSIEKLKFAAKIPLPETLTLAVVTSERTMDDAFAIPPEISEVPEVSSSVATELTPYLPSKPTSSFLHRPTPTPEISPLKLAPAPVSSSQSQSQSRLSDSSTSLTSPSGLMVVEEMLLLIKNTRKDK</sequence>
<feature type="compositionally biased region" description="Low complexity" evidence="1">
    <location>
        <begin position="142"/>
        <end position="161"/>
    </location>
</feature>
<evidence type="ECO:0000313" key="2">
    <source>
        <dbReference type="EMBL" id="TGO23578.1"/>
    </source>
</evidence>
<dbReference type="Proteomes" id="UP000297910">
    <property type="component" value="Unassembled WGS sequence"/>
</dbReference>
<organism evidence="2 3">
    <name type="scientific">Botrytis paeoniae</name>
    <dbReference type="NCBI Taxonomy" id="278948"/>
    <lineage>
        <taxon>Eukaryota</taxon>
        <taxon>Fungi</taxon>
        <taxon>Dikarya</taxon>
        <taxon>Ascomycota</taxon>
        <taxon>Pezizomycotina</taxon>
        <taxon>Leotiomycetes</taxon>
        <taxon>Helotiales</taxon>
        <taxon>Sclerotiniaceae</taxon>
        <taxon>Botrytis</taxon>
    </lineage>
</organism>
<comment type="caution">
    <text evidence="2">The sequence shown here is derived from an EMBL/GenBank/DDBJ whole genome shotgun (WGS) entry which is preliminary data.</text>
</comment>
<name>A0A4Z1FJK7_9HELO</name>
<gene>
    <name evidence="2" type="ORF">BPAE_0128g00300</name>
</gene>
<feature type="region of interest" description="Disordered" evidence="1">
    <location>
        <begin position="99"/>
        <end position="161"/>
    </location>
</feature>
<dbReference type="EMBL" id="PQXI01000128">
    <property type="protein sequence ID" value="TGO23578.1"/>
    <property type="molecule type" value="Genomic_DNA"/>
</dbReference>
<protein>
    <submittedName>
        <fullName evidence="2">Uncharacterized protein</fullName>
    </submittedName>
</protein>
<reference evidence="2 3" key="1">
    <citation type="submission" date="2017-12" db="EMBL/GenBank/DDBJ databases">
        <title>Comparative genomics of Botrytis spp.</title>
        <authorList>
            <person name="Valero-Jimenez C.A."/>
            <person name="Tapia P."/>
            <person name="Veloso J."/>
            <person name="Silva-Moreno E."/>
            <person name="Staats M."/>
            <person name="Valdes J.H."/>
            <person name="Van Kan J.A.L."/>
        </authorList>
    </citation>
    <scope>NUCLEOTIDE SEQUENCE [LARGE SCALE GENOMIC DNA]</scope>
    <source>
        <strain evidence="2 3">Bp0003</strain>
    </source>
</reference>
<evidence type="ECO:0000256" key="1">
    <source>
        <dbReference type="SAM" id="MobiDB-lite"/>
    </source>
</evidence>
<accession>A0A4Z1FJK7</accession>
<dbReference type="AlphaFoldDB" id="A0A4Z1FJK7"/>
<feature type="region of interest" description="Disordered" evidence="1">
    <location>
        <begin position="1"/>
        <end position="56"/>
    </location>
</feature>
<keyword evidence="3" id="KW-1185">Reference proteome</keyword>
<feature type="compositionally biased region" description="Low complexity" evidence="1">
    <location>
        <begin position="1"/>
        <end position="41"/>
    </location>
</feature>
<proteinExistence type="predicted"/>
<evidence type="ECO:0000313" key="3">
    <source>
        <dbReference type="Proteomes" id="UP000297910"/>
    </source>
</evidence>